<dbReference type="InterPro" id="IPR042099">
    <property type="entry name" value="ANL_N_sf"/>
</dbReference>
<organism evidence="4 5">
    <name type="scientific">Lujinxingia litoralis</name>
    <dbReference type="NCBI Taxonomy" id="2211119"/>
    <lineage>
        <taxon>Bacteria</taxon>
        <taxon>Deltaproteobacteria</taxon>
        <taxon>Bradymonadales</taxon>
        <taxon>Lujinxingiaceae</taxon>
        <taxon>Lujinxingia</taxon>
    </lineage>
</organism>
<dbReference type="GO" id="GO:0005524">
    <property type="term" value="F:ATP binding"/>
    <property type="evidence" value="ECO:0007669"/>
    <property type="project" value="UniProtKB-KW"/>
</dbReference>
<dbReference type="PANTHER" id="PTHR43272">
    <property type="entry name" value="LONG-CHAIN-FATTY-ACID--COA LIGASE"/>
    <property type="match status" value="1"/>
</dbReference>
<feature type="domain" description="AMP-dependent synthetase/ligase" evidence="3">
    <location>
        <begin position="72"/>
        <end position="190"/>
    </location>
</feature>
<keyword evidence="1" id="KW-0547">Nucleotide-binding</keyword>
<name>A0A328C4M8_9DELT</name>
<dbReference type="AlphaFoldDB" id="A0A328C4M8"/>
<dbReference type="PANTHER" id="PTHR43272:SF33">
    <property type="entry name" value="AMP-BINDING DOMAIN-CONTAINING PROTEIN-RELATED"/>
    <property type="match status" value="1"/>
</dbReference>
<sequence length="505" mass="55394">MGGTASLPLDPDRDADALCQLRRAHYTLGRGLPRFRSSPFRLQPSPGIDAVAKRNLPTELWKRFQNDAIKEAPARALLDEAGRLQETTYWEWTRQVQRLAMGLVDWGLEPGARIGCVAPNSAALLDIMVAGWLAGACLVPLLPGQERSDSLRQLARSGCTLIVVADESERQRLQGPGGQLPSELRFLLLEGSADSPSTLSLEALSEQGRSRLRRGGLNLLAERMFERPAHAPALILFDPTPSPDSRGALFDGERVLLLLERLAHQMALTSEAPVRLGALLSYGWPGAFLLTMATLYAGQQVAVAPSPRALHEQIAALKPTHLICGPAFLESLASRWQERVERAPELLKQLADHARDPSPLSRALGGIGEKAAERLLYQPVRSELGGRLRTIYVPEGQANLTWREILQRAGVKILGYFALPETGISHLEHPDATRPGSAGRPIEGIATRHANARGGEIDELWLRGDTLFEDYWSGTGPRTINDQGWLPTDRRARLESGFIFLEPEA</sequence>
<accession>A0A328C4M8</accession>
<evidence type="ECO:0000259" key="3">
    <source>
        <dbReference type="Pfam" id="PF00501"/>
    </source>
</evidence>
<dbReference type="InterPro" id="IPR000873">
    <property type="entry name" value="AMP-dep_synth/lig_dom"/>
</dbReference>
<evidence type="ECO:0000256" key="2">
    <source>
        <dbReference type="ARBA" id="ARBA00022840"/>
    </source>
</evidence>
<evidence type="ECO:0000313" key="4">
    <source>
        <dbReference type="EMBL" id="RAL20785.1"/>
    </source>
</evidence>
<dbReference type="GO" id="GO:0004467">
    <property type="term" value="F:long-chain fatty acid-CoA ligase activity"/>
    <property type="evidence" value="ECO:0007669"/>
    <property type="project" value="TreeGrafter"/>
</dbReference>
<dbReference type="GO" id="GO:0016020">
    <property type="term" value="C:membrane"/>
    <property type="evidence" value="ECO:0007669"/>
    <property type="project" value="TreeGrafter"/>
</dbReference>
<dbReference type="SUPFAM" id="SSF56801">
    <property type="entry name" value="Acetyl-CoA synthetase-like"/>
    <property type="match status" value="1"/>
</dbReference>
<dbReference type="Pfam" id="PF00501">
    <property type="entry name" value="AMP-binding"/>
    <property type="match status" value="2"/>
</dbReference>
<reference evidence="4 5" key="1">
    <citation type="submission" date="2018-05" db="EMBL/GenBank/DDBJ databases">
        <title>Lujinxingia marina gen. nov. sp. nov., a new facultative anaerobic member of the class Deltaproteobacteria, and proposal of Lujinxingaceae fam. nov.</title>
        <authorList>
            <person name="Li C.-M."/>
        </authorList>
    </citation>
    <scope>NUCLEOTIDE SEQUENCE [LARGE SCALE GENOMIC DNA]</scope>
    <source>
        <strain evidence="4 5">B210</strain>
    </source>
</reference>
<protein>
    <recommendedName>
        <fullName evidence="3">AMP-dependent synthetase/ligase domain-containing protein</fullName>
    </recommendedName>
</protein>
<feature type="domain" description="AMP-dependent synthetase/ligase" evidence="3">
    <location>
        <begin position="278"/>
        <end position="472"/>
    </location>
</feature>
<keyword evidence="5" id="KW-1185">Reference proteome</keyword>
<gene>
    <name evidence="4" type="ORF">DL240_15840</name>
</gene>
<keyword evidence="2" id="KW-0067">ATP-binding</keyword>
<proteinExistence type="predicted"/>
<dbReference type="EMBL" id="QHKO01000008">
    <property type="protein sequence ID" value="RAL20785.1"/>
    <property type="molecule type" value="Genomic_DNA"/>
</dbReference>
<evidence type="ECO:0000256" key="1">
    <source>
        <dbReference type="ARBA" id="ARBA00022741"/>
    </source>
</evidence>
<dbReference type="Proteomes" id="UP000249169">
    <property type="component" value="Unassembled WGS sequence"/>
</dbReference>
<evidence type="ECO:0000313" key="5">
    <source>
        <dbReference type="Proteomes" id="UP000249169"/>
    </source>
</evidence>
<dbReference type="Gene3D" id="3.40.50.12780">
    <property type="entry name" value="N-terminal domain of ligase-like"/>
    <property type="match status" value="1"/>
</dbReference>
<comment type="caution">
    <text evidence="4">The sequence shown here is derived from an EMBL/GenBank/DDBJ whole genome shotgun (WGS) entry which is preliminary data.</text>
</comment>